<evidence type="ECO:0000313" key="8">
    <source>
        <dbReference type="EMBL" id="MBB6101700.1"/>
    </source>
</evidence>
<reference evidence="8 9" key="1">
    <citation type="submission" date="2020-08" db="EMBL/GenBank/DDBJ databases">
        <title>Above-ground endophytic microbial communities from plants in different locations in the United States.</title>
        <authorList>
            <person name="Frank C."/>
        </authorList>
    </citation>
    <scope>NUCLEOTIDE SEQUENCE [LARGE SCALE GENOMIC DNA]</scope>
    <source>
        <strain evidence="8 9">WP4_2_2</strain>
    </source>
</reference>
<keyword evidence="2 6" id="KW-0812">Transmembrane</keyword>
<dbReference type="PANTHER" id="PTHR30566">
    <property type="entry name" value="YNAI-RELATED MECHANOSENSITIVE ION CHANNEL"/>
    <property type="match status" value="1"/>
</dbReference>
<dbReference type="SUPFAM" id="SSF50182">
    <property type="entry name" value="Sm-like ribonucleoproteins"/>
    <property type="match status" value="1"/>
</dbReference>
<protein>
    <submittedName>
        <fullName evidence="8">Small-conductance mechanosensitive channel</fullName>
    </submittedName>
</protein>
<evidence type="ECO:0000256" key="2">
    <source>
        <dbReference type="ARBA" id="ARBA00022692"/>
    </source>
</evidence>
<feature type="compositionally biased region" description="Pro residues" evidence="5">
    <location>
        <begin position="382"/>
        <end position="391"/>
    </location>
</feature>
<keyword evidence="4 6" id="KW-0472">Membrane</keyword>
<comment type="subcellular location">
    <subcellularLocation>
        <location evidence="1">Membrane</location>
    </subcellularLocation>
</comment>
<evidence type="ECO:0000256" key="4">
    <source>
        <dbReference type="ARBA" id="ARBA00023136"/>
    </source>
</evidence>
<sequence>MPDLDSVAVSVSDFVSRLADAPLQNWLGTLIASALALAFAFSLHWLGARVVRRIARPYPHLSVFVRYVHQPARVVLGVLALEFVWWQVPDTLRFVSTLRELCAFALVGAITWLSVRCAAAIGEAIVAAHPLDIADNLHARRIHTQARVLARTVMVVIVIFGVGAALMTFPNVRQIGASLLASAGVAGLVAGIAARPVLGNLIAGLQIAISQPIRLDDVVVIQGEWGRIEEITGTYVSVRIWDQRRLIVPLQWFIENPFTNWTRSSSQIIGSVFLWLDFRMPLAPLREELARIVEHAPEWDRRVQVLQVTDANERAMQLRVLVSSLDSGLNWDLRCRVREGLLDFVNARYPQYLPKARAEVAAQIDGGVFEPSADATQAAQRPMPPWRPPAQPAASTAAHTEADPVAGSSLRAGQDRATVETAEAAQEAQAARWSTVGRAQNL</sequence>
<gene>
    <name evidence="8" type="ORF">F4827_001534</name>
</gene>
<dbReference type="EMBL" id="JACHBW010000003">
    <property type="protein sequence ID" value="MBB6101700.1"/>
    <property type="molecule type" value="Genomic_DNA"/>
</dbReference>
<keyword evidence="9" id="KW-1185">Reference proteome</keyword>
<evidence type="ECO:0000256" key="1">
    <source>
        <dbReference type="ARBA" id="ARBA00004370"/>
    </source>
</evidence>
<accession>A0A7W9WQ39</accession>
<evidence type="ECO:0000256" key="6">
    <source>
        <dbReference type="SAM" id="Phobius"/>
    </source>
</evidence>
<dbReference type="Proteomes" id="UP000571554">
    <property type="component" value="Unassembled WGS sequence"/>
</dbReference>
<feature type="region of interest" description="Disordered" evidence="5">
    <location>
        <begin position="374"/>
        <end position="426"/>
    </location>
</feature>
<dbReference type="InterPro" id="IPR023408">
    <property type="entry name" value="MscS_beta-dom_sf"/>
</dbReference>
<feature type="domain" description="Mechanosensitive ion channel MscS" evidence="7">
    <location>
        <begin position="197"/>
        <end position="263"/>
    </location>
</feature>
<dbReference type="AlphaFoldDB" id="A0A7W9WQ39"/>
<feature type="transmembrane region" description="Helical" evidence="6">
    <location>
        <begin position="148"/>
        <end position="169"/>
    </location>
</feature>
<name>A0A7W9WQ39_9BURK</name>
<evidence type="ECO:0000256" key="5">
    <source>
        <dbReference type="SAM" id="MobiDB-lite"/>
    </source>
</evidence>
<dbReference type="InterPro" id="IPR006685">
    <property type="entry name" value="MscS_channel_2nd"/>
</dbReference>
<evidence type="ECO:0000259" key="7">
    <source>
        <dbReference type="Pfam" id="PF00924"/>
    </source>
</evidence>
<dbReference type="Gene3D" id="2.30.30.60">
    <property type="match status" value="1"/>
</dbReference>
<comment type="caution">
    <text evidence="8">The sequence shown here is derived from an EMBL/GenBank/DDBJ whole genome shotgun (WGS) entry which is preliminary data.</text>
</comment>
<dbReference type="Pfam" id="PF00924">
    <property type="entry name" value="MS_channel_2nd"/>
    <property type="match status" value="1"/>
</dbReference>
<dbReference type="PANTHER" id="PTHR30566:SF25">
    <property type="entry name" value="INNER MEMBRANE PROTEIN"/>
    <property type="match status" value="1"/>
</dbReference>
<dbReference type="InterPro" id="IPR010920">
    <property type="entry name" value="LSM_dom_sf"/>
</dbReference>
<dbReference type="RefSeq" id="WP_183723336.1">
    <property type="nucleotide sequence ID" value="NZ_JACHBW010000003.1"/>
</dbReference>
<evidence type="ECO:0000313" key="9">
    <source>
        <dbReference type="Proteomes" id="UP000571554"/>
    </source>
</evidence>
<organism evidence="8 9">
    <name type="scientific">Paraburkholderia bannensis</name>
    <dbReference type="NCBI Taxonomy" id="765414"/>
    <lineage>
        <taxon>Bacteria</taxon>
        <taxon>Pseudomonadati</taxon>
        <taxon>Pseudomonadota</taxon>
        <taxon>Betaproteobacteria</taxon>
        <taxon>Burkholderiales</taxon>
        <taxon>Burkholderiaceae</taxon>
        <taxon>Paraburkholderia</taxon>
    </lineage>
</organism>
<feature type="transmembrane region" description="Helical" evidence="6">
    <location>
        <begin position="26"/>
        <end position="46"/>
    </location>
</feature>
<dbReference type="GO" id="GO:0008381">
    <property type="term" value="F:mechanosensitive monoatomic ion channel activity"/>
    <property type="evidence" value="ECO:0007669"/>
    <property type="project" value="UniProtKB-ARBA"/>
</dbReference>
<proteinExistence type="predicted"/>
<dbReference type="GO" id="GO:0016020">
    <property type="term" value="C:membrane"/>
    <property type="evidence" value="ECO:0007669"/>
    <property type="project" value="UniProtKB-SubCell"/>
</dbReference>
<keyword evidence="3 6" id="KW-1133">Transmembrane helix</keyword>
<evidence type="ECO:0000256" key="3">
    <source>
        <dbReference type="ARBA" id="ARBA00022989"/>
    </source>
</evidence>
<dbReference type="Gene3D" id="1.10.287.1260">
    <property type="match status" value="1"/>
</dbReference>